<dbReference type="InterPro" id="IPR001487">
    <property type="entry name" value="Bromodomain"/>
</dbReference>
<feature type="compositionally biased region" description="Polar residues" evidence="3">
    <location>
        <begin position="116"/>
        <end position="138"/>
    </location>
</feature>
<sequence>MAVMTTAQPEGVAVEQKIQPVPSSDKMALDLDINGNSIRNETHNHVDAAPPEDVLPKPIDPASTSNNVEASATSTTVNGFANTEAFIDNQSVEAPSAGMQLPTAAESQPAEEMSSLALNSQLPTTNETTEELQPSTSPDAPEPITLDLLASADSAIESAVEDVAAPSTVAPVVEAQESDLRHTSPPVQAADPQLLEQQSSLDFDFDAPADLPQGEDRVDQTLGADVSDLGTSGNIPDLPDFSADSQTLQDTPGDFASDDLLPLHADNDGTLQQDDIIMSENGTDNIKAETGATAPIADAPIPLPKVAREREDDDEHEPSAKRAKTDETTALDQEMADVPPAPNGEAAAVQPDPTPISEYETREIIKILKNSAKSKDGRNFVRPVAEMWPLLADSYIAKIQNPVDLATMEQKLKSSAYPTLDAVKDDARLIASNAAEFNGPAHMVAVSARVVQSYLTSRIDNIKPEPTPPPKREKVKKESVVASAPRSAHRRLSKGASASTVKASAPAQTFALDPTTSTPTIRREFSGESSRPKREIHPPKNKDLPYNTIARPKNKKFATELKFCQEVLKELQDPKHFSFASAFYVPVDPVALGIPNYFAVIRNPMDLSTVEKKLNQGNYGNAKDFEKDIRQIVSNCFKFNPPGNAVRQLGQEFQEFFDRQWNKKQQYLADHSPAPASHAGSPDSEEEESDEDEDEAENAPVSGSMSAAATRLIEEQGKLIEMMRDKKTSKDMIDLQHQLIDLLSKQVKDTPSQPRPAAKKTKKLSRPSKSKKPIPVKKATAPKKAGGNRPHAKYMGTLEKEVISAGIGSLPEELSSQVLEMIKAEQPGVDVGDDGTLELDIDVVSVPTLWKIHGLIMIHCPEVDTDMRKQFEARDVPRELAKPPTKKKNKPMSKSEQEQKIELLKSREREFANRQGSGSQEPVMPTVEAQDPESSGDEDSDSEEE</sequence>
<dbReference type="InterPro" id="IPR027353">
    <property type="entry name" value="NET_dom"/>
</dbReference>
<dbReference type="InterPro" id="IPR018359">
    <property type="entry name" value="Bromodomain_CS"/>
</dbReference>
<dbReference type="Gene3D" id="1.20.920.10">
    <property type="entry name" value="Bromodomain-like"/>
    <property type="match status" value="2"/>
</dbReference>
<dbReference type="Gene3D" id="1.20.1270.220">
    <property type="match status" value="1"/>
</dbReference>
<feature type="region of interest" description="Disordered" evidence="3">
    <location>
        <begin position="460"/>
        <end position="548"/>
    </location>
</feature>
<dbReference type="GO" id="GO:0000785">
    <property type="term" value="C:chromatin"/>
    <property type="evidence" value="ECO:0007669"/>
    <property type="project" value="TreeGrafter"/>
</dbReference>
<dbReference type="InterPro" id="IPR038336">
    <property type="entry name" value="NET_sf"/>
</dbReference>
<feature type="region of interest" description="Disordered" evidence="3">
    <location>
        <begin position="670"/>
        <end position="707"/>
    </location>
</feature>
<dbReference type="PROSITE" id="PS00633">
    <property type="entry name" value="BROMODOMAIN_1"/>
    <property type="match status" value="1"/>
</dbReference>
<feature type="region of interest" description="Disordered" evidence="3">
    <location>
        <begin position="874"/>
        <end position="945"/>
    </location>
</feature>
<protein>
    <submittedName>
        <fullName evidence="6">Bromodomain-containing factor</fullName>
    </submittedName>
</protein>
<dbReference type="Proteomes" id="UP000443090">
    <property type="component" value="Unassembled WGS sequence"/>
</dbReference>
<feature type="domain" description="Bromo" evidence="4">
    <location>
        <begin position="372"/>
        <end position="445"/>
    </location>
</feature>
<dbReference type="GO" id="GO:0006355">
    <property type="term" value="P:regulation of DNA-templated transcription"/>
    <property type="evidence" value="ECO:0007669"/>
    <property type="project" value="TreeGrafter"/>
</dbReference>
<evidence type="ECO:0000256" key="1">
    <source>
        <dbReference type="ARBA" id="ARBA00023117"/>
    </source>
</evidence>
<feature type="compositionally biased region" description="Basic and acidic residues" evidence="3">
    <location>
        <begin position="470"/>
        <end position="479"/>
    </location>
</feature>
<feature type="region of interest" description="Disordered" evidence="3">
    <location>
        <begin position="744"/>
        <end position="792"/>
    </location>
</feature>
<feature type="compositionally biased region" description="Basic and acidic residues" evidence="3">
    <location>
        <begin position="893"/>
        <end position="912"/>
    </location>
</feature>
<dbReference type="CDD" id="cd04369">
    <property type="entry name" value="Bromodomain"/>
    <property type="match status" value="1"/>
</dbReference>
<dbReference type="SUPFAM" id="SSF47370">
    <property type="entry name" value="Bromodomain"/>
    <property type="match status" value="2"/>
</dbReference>
<dbReference type="Pfam" id="PF17035">
    <property type="entry name" value="BET"/>
    <property type="match status" value="1"/>
</dbReference>
<feature type="compositionally biased region" description="Acidic residues" evidence="3">
    <location>
        <begin position="930"/>
        <end position="945"/>
    </location>
</feature>
<feature type="region of interest" description="Disordered" evidence="3">
    <location>
        <begin position="308"/>
        <end position="356"/>
    </location>
</feature>
<feature type="compositionally biased region" description="Acidic residues" evidence="3">
    <location>
        <begin position="683"/>
        <end position="697"/>
    </location>
</feature>
<feature type="region of interest" description="Disordered" evidence="3">
    <location>
        <begin position="96"/>
        <end position="143"/>
    </location>
</feature>
<feature type="compositionally biased region" description="Basic residues" evidence="3">
    <location>
        <begin position="757"/>
        <end position="775"/>
    </location>
</feature>
<dbReference type="GO" id="GO:0005634">
    <property type="term" value="C:nucleus"/>
    <property type="evidence" value="ECO:0007669"/>
    <property type="project" value="TreeGrafter"/>
</dbReference>
<evidence type="ECO:0000313" key="7">
    <source>
        <dbReference type="Proteomes" id="UP000443090"/>
    </source>
</evidence>
<feature type="domain" description="NET" evidence="5">
    <location>
        <begin position="785"/>
        <end position="867"/>
    </location>
</feature>
<dbReference type="PROSITE" id="PS51525">
    <property type="entry name" value="NET"/>
    <property type="match status" value="1"/>
</dbReference>
<feature type="region of interest" description="Disordered" evidence="3">
    <location>
        <begin position="37"/>
        <end position="68"/>
    </location>
</feature>
<feature type="compositionally biased region" description="Basic and acidic residues" evidence="3">
    <location>
        <begin position="317"/>
        <end position="327"/>
    </location>
</feature>
<dbReference type="AlphaFoldDB" id="A0A8H8S738"/>
<dbReference type="GO" id="GO:0006338">
    <property type="term" value="P:chromatin remodeling"/>
    <property type="evidence" value="ECO:0007669"/>
    <property type="project" value="TreeGrafter"/>
</dbReference>
<dbReference type="PANTHER" id="PTHR22880:SF225">
    <property type="entry name" value="BROMODOMAIN-CONTAINING PROTEIN BET-1-RELATED"/>
    <property type="match status" value="1"/>
</dbReference>
<evidence type="ECO:0000313" key="6">
    <source>
        <dbReference type="EMBL" id="TVY49616.1"/>
    </source>
</evidence>
<evidence type="ECO:0000256" key="2">
    <source>
        <dbReference type="PROSITE-ProRule" id="PRU00035"/>
    </source>
</evidence>
<accession>A0A8H8S738</accession>
<feature type="domain" description="Bromo" evidence="4">
    <location>
        <begin position="575"/>
        <end position="647"/>
    </location>
</feature>
<reference evidence="6 7" key="1">
    <citation type="submission" date="2018-05" db="EMBL/GenBank/DDBJ databases">
        <title>Genome sequencing and assembly of the regulated plant pathogen Lachnellula willkommii and related sister species for the development of diagnostic species identification markers.</title>
        <authorList>
            <person name="Giroux E."/>
            <person name="Bilodeau G."/>
        </authorList>
    </citation>
    <scope>NUCLEOTIDE SEQUENCE [LARGE SCALE GENOMIC DNA]</scope>
    <source>
        <strain evidence="6 7">CBS 160.35</strain>
    </source>
</reference>
<organism evidence="6 7">
    <name type="scientific">Lachnellula occidentalis</name>
    <dbReference type="NCBI Taxonomy" id="215460"/>
    <lineage>
        <taxon>Eukaryota</taxon>
        <taxon>Fungi</taxon>
        <taxon>Dikarya</taxon>
        <taxon>Ascomycota</taxon>
        <taxon>Pezizomycotina</taxon>
        <taxon>Leotiomycetes</taxon>
        <taxon>Helotiales</taxon>
        <taxon>Lachnaceae</taxon>
        <taxon>Lachnellula</taxon>
    </lineage>
</organism>
<feature type="compositionally biased region" description="Basic and acidic residues" evidence="3">
    <location>
        <begin position="521"/>
        <end position="543"/>
    </location>
</feature>
<dbReference type="SMART" id="SM00297">
    <property type="entry name" value="BROMO"/>
    <property type="match status" value="2"/>
</dbReference>
<dbReference type="PANTHER" id="PTHR22880">
    <property type="entry name" value="FALZ-RELATED BROMODOMAIN-CONTAINING PROTEINS"/>
    <property type="match status" value="1"/>
</dbReference>
<dbReference type="Pfam" id="PF00439">
    <property type="entry name" value="Bromodomain"/>
    <property type="match status" value="2"/>
</dbReference>
<evidence type="ECO:0000256" key="3">
    <source>
        <dbReference type="SAM" id="MobiDB-lite"/>
    </source>
</evidence>
<dbReference type="InterPro" id="IPR050935">
    <property type="entry name" value="Bromo_chromatin_reader"/>
</dbReference>
<proteinExistence type="predicted"/>
<keyword evidence="1 2" id="KW-0103">Bromodomain</keyword>
<dbReference type="InterPro" id="IPR036427">
    <property type="entry name" value="Bromodomain-like_sf"/>
</dbReference>
<comment type="caution">
    <text evidence="6">The sequence shown here is derived from an EMBL/GenBank/DDBJ whole genome shotgun (WGS) entry which is preliminary data.</text>
</comment>
<name>A0A8H8S738_9HELO</name>
<dbReference type="EMBL" id="QGMI01000008">
    <property type="protein sequence ID" value="TVY49616.1"/>
    <property type="molecule type" value="Genomic_DNA"/>
</dbReference>
<evidence type="ECO:0000259" key="4">
    <source>
        <dbReference type="PROSITE" id="PS50014"/>
    </source>
</evidence>
<dbReference type="PROSITE" id="PS50014">
    <property type="entry name" value="BROMODOMAIN_2"/>
    <property type="match status" value="2"/>
</dbReference>
<evidence type="ECO:0000259" key="5">
    <source>
        <dbReference type="PROSITE" id="PS51525"/>
    </source>
</evidence>
<dbReference type="PRINTS" id="PR00503">
    <property type="entry name" value="BROMODOMAIN"/>
</dbReference>
<gene>
    <name evidence="6" type="primary">BDF1</name>
    <name evidence="6" type="ORF">LOCC1_G000396</name>
</gene>
<dbReference type="OrthoDB" id="784962at2759"/>
<keyword evidence="7" id="KW-1185">Reference proteome</keyword>